<keyword evidence="5" id="KW-1185">Reference proteome</keyword>
<dbReference type="Gene3D" id="3.40.50.720">
    <property type="entry name" value="NAD(P)-binding Rossmann-like Domain"/>
    <property type="match status" value="1"/>
</dbReference>
<dbReference type="GO" id="GO:0016616">
    <property type="term" value="F:oxidoreductase activity, acting on the CH-OH group of donors, NAD or NADP as acceptor"/>
    <property type="evidence" value="ECO:0007669"/>
    <property type="project" value="TreeGrafter"/>
</dbReference>
<dbReference type="Pfam" id="PF00106">
    <property type="entry name" value="adh_short"/>
    <property type="match status" value="1"/>
</dbReference>
<keyword evidence="3" id="KW-1133">Transmembrane helix</keyword>
<gene>
    <name evidence="4" type="ORF">QE152_g13475</name>
</gene>
<accession>A0AAW1LDS9</accession>
<sequence length="266" mass="29747">MYTSNSGIAGAVVLITGGLGAISLTYAKQLMSHGIKGLVLADKNIKNSKNIIMELENHGTGDVIFVRTDINIKDQLENAFEVAVKKFNQLDIFINNAAILNESQWIKMIQTNFTAAITSNYLALKKYLPKYRNSEEATIINTVCISSLIPFKSCAIYSTTKSGVLGLHKALSNPYWYKLYRCRFLALCPGLTQTPMLQQMGSKGIDLDLFDEECYDYPIQDPERCGDCLIEALKKGKNGSIWVCDDKIYEWIIPDRFEVGKSTKAK</sequence>
<evidence type="ECO:0000313" key="5">
    <source>
        <dbReference type="Proteomes" id="UP001458880"/>
    </source>
</evidence>
<keyword evidence="3" id="KW-0812">Transmembrane</keyword>
<dbReference type="GO" id="GO:0005737">
    <property type="term" value="C:cytoplasm"/>
    <property type="evidence" value="ECO:0007669"/>
    <property type="project" value="TreeGrafter"/>
</dbReference>
<dbReference type="PANTHER" id="PTHR44229">
    <property type="entry name" value="15-HYDROXYPROSTAGLANDIN DEHYDROGENASE [NAD(+)]"/>
    <property type="match status" value="1"/>
</dbReference>
<dbReference type="InterPro" id="IPR036291">
    <property type="entry name" value="NAD(P)-bd_dom_sf"/>
</dbReference>
<dbReference type="PRINTS" id="PR00081">
    <property type="entry name" value="GDHRDH"/>
</dbReference>
<evidence type="ECO:0000256" key="2">
    <source>
        <dbReference type="ARBA" id="ARBA00023002"/>
    </source>
</evidence>
<comment type="similarity">
    <text evidence="1">Belongs to the short-chain dehydrogenases/reductases (SDR) family.</text>
</comment>
<dbReference type="SUPFAM" id="SSF51735">
    <property type="entry name" value="NAD(P)-binding Rossmann-fold domains"/>
    <property type="match status" value="1"/>
</dbReference>
<dbReference type="PANTHER" id="PTHR44229:SF8">
    <property type="entry name" value="ALCOHOL DEHYDROGENASE-RELATED"/>
    <property type="match status" value="1"/>
</dbReference>
<dbReference type="InterPro" id="IPR002347">
    <property type="entry name" value="SDR_fam"/>
</dbReference>
<proteinExistence type="inferred from homology"/>
<dbReference type="AlphaFoldDB" id="A0AAW1LDS9"/>
<keyword evidence="2" id="KW-0560">Oxidoreductase</keyword>
<comment type="caution">
    <text evidence="4">The sequence shown here is derived from an EMBL/GenBank/DDBJ whole genome shotgun (WGS) entry which is preliminary data.</text>
</comment>
<name>A0AAW1LDS9_POPJA</name>
<evidence type="ECO:0000313" key="4">
    <source>
        <dbReference type="EMBL" id="KAK9731657.1"/>
    </source>
</evidence>
<protein>
    <submittedName>
        <fullName evidence="4">Short chain dehydrogenase</fullName>
    </submittedName>
</protein>
<dbReference type="Proteomes" id="UP001458880">
    <property type="component" value="Unassembled WGS sequence"/>
</dbReference>
<evidence type="ECO:0000256" key="1">
    <source>
        <dbReference type="ARBA" id="ARBA00006484"/>
    </source>
</evidence>
<evidence type="ECO:0000256" key="3">
    <source>
        <dbReference type="SAM" id="Phobius"/>
    </source>
</evidence>
<reference evidence="4 5" key="1">
    <citation type="journal article" date="2024" name="BMC Genomics">
        <title>De novo assembly and annotation of Popillia japonica's genome with initial clues to its potential as an invasive pest.</title>
        <authorList>
            <person name="Cucini C."/>
            <person name="Boschi S."/>
            <person name="Funari R."/>
            <person name="Cardaioli E."/>
            <person name="Iannotti N."/>
            <person name="Marturano G."/>
            <person name="Paoli F."/>
            <person name="Bruttini M."/>
            <person name="Carapelli A."/>
            <person name="Frati F."/>
            <person name="Nardi F."/>
        </authorList>
    </citation>
    <scope>NUCLEOTIDE SEQUENCE [LARGE SCALE GENOMIC DNA]</scope>
    <source>
        <strain evidence="4">DMR45628</strain>
    </source>
</reference>
<keyword evidence="3" id="KW-0472">Membrane</keyword>
<feature type="transmembrane region" description="Helical" evidence="3">
    <location>
        <begin position="6"/>
        <end position="27"/>
    </location>
</feature>
<organism evidence="4 5">
    <name type="scientific">Popillia japonica</name>
    <name type="common">Japanese beetle</name>
    <dbReference type="NCBI Taxonomy" id="7064"/>
    <lineage>
        <taxon>Eukaryota</taxon>
        <taxon>Metazoa</taxon>
        <taxon>Ecdysozoa</taxon>
        <taxon>Arthropoda</taxon>
        <taxon>Hexapoda</taxon>
        <taxon>Insecta</taxon>
        <taxon>Pterygota</taxon>
        <taxon>Neoptera</taxon>
        <taxon>Endopterygota</taxon>
        <taxon>Coleoptera</taxon>
        <taxon>Polyphaga</taxon>
        <taxon>Scarabaeiformia</taxon>
        <taxon>Scarabaeidae</taxon>
        <taxon>Rutelinae</taxon>
        <taxon>Popillia</taxon>
    </lineage>
</organism>
<dbReference type="EMBL" id="JASPKY010000129">
    <property type="protein sequence ID" value="KAK9731657.1"/>
    <property type="molecule type" value="Genomic_DNA"/>
</dbReference>